<protein>
    <submittedName>
        <fullName evidence="3">Uncharacterized protein</fullName>
    </submittedName>
</protein>
<evidence type="ECO:0000256" key="2">
    <source>
        <dbReference type="SAM" id="SignalP"/>
    </source>
</evidence>
<feature type="signal peptide" evidence="2">
    <location>
        <begin position="1"/>
        <end position="23"/>
    </location>
</feature>
<dbReference type="Proteomes" id="UP000696573">
    <property type="component" value="Unassembled WGS sequence"/>
</dbReference>
<dbReference type="OrthoDB" id="10300970at2759"/>
<reference evidence="3" key="1">
    <citation type="submission" date="2021-10" db="EMBL/GenBank/DDBJ databases">
        <authorList>
            <person name="Piombo E."/>
        </authorList>
    </citation>
    <scope>NUCLEOTIDE SEQUENCE</scope>
</reference>
<comment type="caution">
    <text evidence="3">The sequence shown here is derived from an EMBL/GenBank/DDBJ whole genome shotgun (WGS) entry which is preliminary data.</text>
</comment>
<name>A0A9N9YJX2_9HYPO</name>
<organism evidence="3 4">
    <name type="scientific">Clonostachys rhizophaga</name>
    <dbReference type="NCBI Taxonomy" id="160324"/>
    <lineage>
        <taxon>Eukaryota</taxon>
        <taxon>Fungi</taxon>
        <taxon>Dikarya</taxon>
        <taxon>Ascomycota</taxon>
        <taxon>Pezizomycotina</taxon>
        <taxon>Sordariomycetes</taxon>
        <taxon>Hypocreomycetidae</taxon>
        <taxon>Hypocreales</taxon>
        <taxon>Bionectriaceae</taxon>
        <taxon>Clonostachys</taxon>
    </lineage>
</organism>
<gene>
    <name evidence="3" type="ORF">CRHIZ90672A_00000380</name>
</gene>
<dbReference type="EMBL" id="CABFNQ020000694">
    <property type="protein sequence ID" value="CAH0023965.1"/>
    <property type="molecule type" value="Genomic_DNA"/>
</dbReference>
<keyword evidence="4" id="KW-1185">Reference proteome</keyword>
<dbReference type="AlphaFoldDB" id="A0A9N9YJX2"/>
<feature type="region of interest" description="Disordered" evidence="1">
    <location>
        <begin position="47"/>
        <end position="145"/>
    </location>
</feature>
<feature type="chain" id="PRO_5040348826" evidence="2">
    <location>
        <begin position="24"/>
        <end position="145"/>
    </location>
</feature>
<proteinExistence type="predicted"/>
<evidence type="ECO:0000256" key="1">
    <source>
        <dbReference type="SAM" id="MobiDB-lite"/>
    </source>
</evidence>
<accession>A0A9N9YJX2</accession>
<keyword evidence="2" id="KW-0732">Signal</keyword>
<evidence type="ECO:0000313" key="3">
    <source>
        <dbReference type="EMBL" id="CAH0023965.1"/>
    </source>
</evidence>
<sequence>MPSLKQLFVLAAPFMGLIQQVAANPDIDESNDLIARDDFDSDLYVRGAGNGVIKRPGPGPRPPTIVVTPPQRRPRSLDLRGAGNGVIKRPGPGPRPPTIVVTPPQRRPRSLGRRGAGNGVIKRPGPGPRPPTIVVTPPQRRPGHR</sequence>
<evidence type="ECO:0000313" key="4">
    <source>
        <dbReference type="Proteomes" id="UP000696573"/>
    </source>
</evidence>